<feature type="transmembrane region" description="Helical" evidence="9">
    <location>
        <begin position="425"/>
        <end position="445"/>
    </location>
</feature>
<dbReference type="GO" id="GO:0015188">
    <property type="term" value="F:L-isoleucine transmembrane transporter activity"/>
    <property type="evidence" value="ECO:0007669"/>
    <property type="project" value="TreeGrafter"/>
</dbReference>
<evidence type="ECO:0000256" key="5">
    <source>
        <dbReference type="ARBA" id="ARBA00022692"/>
    </source>
</evidence>
<proteinExistence type="inferred from homology"/>
<organism evidence="10 11">
    <name type="scientific">Mesobacillus campisalis</name>
    <dbReference type="NCBI Taxonomy" id="1408103"/>
    <lineage>
        <taxon>Bacteria</taxon>
        <taxon>Bacillati</taxon>
        <taxon>Bacillota</taxon>
        <taxon>Bacilli</taxon>
        <taxon>Bacillales</taxon>
        <taxon>Bacillaceae</taxon>
        <taxon>Mesobacillus</taxon>
    </lineage>
</organism>
<keyword evidence="7 9" id="KW-1133">Transmembrane helix</keyword>
<dbReference type="Pfam" id="PF05525">
    <property type="entry name" value="Branch_AA_trans"/>
    <property type="match status" value="1"/>
</dbReference>
<keyword evidence="11" id="KW-1185">Reference proteome</keyword>
<comment type="function">
    <text evidence="9">Component of the transport system for branched-chain amino acids.</text>
</comment>
<comment type="similarity">
    <text evidence="2 9">Belongs to the branched chain amino acid transporter family.</text>
</comment>
<sequence>MKNHLSFSQHIVIGVMLFALFFGAGNLIFPAALGQYSGDNVWFAIGGFLVTGIGLPLLGILAIGFSGSKSLQDLAGKVHPVYGLIFTSLLYLTIGPLFAAPRTAAVAYEVGIIPLLSSQNSAGGSSLFLFTLLFFGTVLWLSLHPASIVDHVGKILAPAILLLLIVLLSFAVIQPLGSIGDPQGAYAAKPFLTGFLEGYNTMDALASLVFGILVIQTIASMGVKTRQGIVTSTVKSGMIAILFLGIIYVGIAYLGATSTERFGLHETGGPVLSEAASFYFGPFGILMLSILIILACLTTAIGLATACGKYFHSIFPKWSYSVFVYLFALISFVIANFGLAKIITISIPVLMFLYPPAIALIFLALLSGLFRNARLVYAATTAATLIVSVIDGFKTLCDLLEIPYFSWLSSILSFYKEYLPLYEEGLGWLVPAIVAMVLTSAWVRLNKE</sequence>
<feature type="transmembrane region" description="Helical" evidence="9">
    <location>
        <begin position="345"/>
        <end position="366"/>
    </location>
</feature>
<accession>A0A0M2SVL5</accession>
<dbReference type="GO" id="GO:0015818">
    <property type="term" value="P:isoleucine transport"/>
    <property type="evidence" value="ECO:0007669"/>
    <property type="project" value="TreeGrafter"/>
</dbReference>
<evidence type="ECO:0000256" key="1">
    <source>
        <dbReference type="ARBA" id="ARBA00004651"/>
    </source>
</evidence>
<dbReference type="EMBL" id="LAYY01000012">
    <property type="protein sequence ID" value="KKK37746.1"/>
    <property type="molecule type" value="Genomic_DNA"/>
</dbReference>
<feature type="transmembrane region" description="Helical" evidence="9">
    <location>
        <begin position="41"/>
        <end position="67"/>
    </location>
</feature>
<dbReference type="GO" id="GO:0015820">
    <property type="term" value="P:L-leucine transport"/>
    <property type="evidence" value="ECO:0007669"/>
    <property type="project" value="TreeGrafter"/>
</dbReference>
<dbReference type="PATRIC" id="fig|1408103.3.peg.2782"/>
<dbReference type="PANTHER" id="PTHR30588:SF0">
    <property type="entry name" value="BRANCHED-CHAIN AMINO ACID PERMEASE BRNQ"/>
    <property type="match status" value="1"/>
</dbReference>
<keyword evidence="3 9" id="KW-0813">Transport</keyword>
<evidence type="ECO:0000256" key="9">
    <source>
        <dbReference type="RuleBase" id="RU362122"/>
    </source>
</evidence>
<protein>
    <recommendedName>
        <fullName evidence="9">Branched-chain amino acid transport system carrier protein</fullName>
    </recommendedName>
</protein>
<evidence type="ECO:0000256" key="3">
    <source>
        <dbReference type="ARBA" id="ARBA00022448"/>
    </source>
</evidence>
<evidence type="ECO:0000256" key="7">
    <source>
        <dbReference type="ARBA" id="ARBA00022989"/>
    </source>
</evidence>
<reference evidence="10 11" key="1">
    <citation type="submission" date="2015-04" db="EMBL/GenBank/DDBJ databases">
        <title>Taxonomic description and genome sequence of Bacillus campisalis sp. nov., a novel member of the genus Bacillus isolated from solar saltern.</title>
        <authorList>
            <person name="Mathan Kumar R."/>
            <person name="Kaur G."/>
            <person name="Kumar A."/>
            <person name="Singh N.K."/>
            <person name="Kaur N."/>
            <person name="Kumar N."/>
            <person name="Mayilraj S."/>
        </authorList>
    </citation>
    <scope>NUCLEOTIDE SEQUENCE [LARGE SCALE GENOMIC DNA]</scope>
    <source>
        <strain evidence="10 11">SA2-6</strain>
    </source>
</reference>
<keyword evidence="8 9" id="KW-0472">Membrane</keyword>
<dbReference type="GO" id="GO:0005886">
    <property type="term" value="C:plasma membrane"/>
    <property type="evidence" value="ECO:0007669"/>
    <property type="project" value="UniProtKB-SubCell"/>
</dbReference>
<dbReference type="RefSeq" id="WP_046524084.1">
    <property type="nucleotide sequence ID" value="NZ_LAYY01000012.1"/>
</dbReference>
<dbReference type="GO" id="GO:0005304">
    <property type="term" value="F:L-valine transmembrane transporter activity"/>
    <property type="evidence" value="ECO:0007669"/>
    <property type="project" value="TreeGrafter"/>
</dbReference>
<evidence type="ECO:0000256" key="4">
    <source>
        <dbReference type="ARBA" id="ARBA00022475"/>
    </source>
</evidence>
<feature type="transmembrane region" description="Helical" evidence="9">
    <location>
        <begin position="79"/>
        <end position="101"/>
    </location>
</feature>
<evidence type="ECO:0000256" key="2">
    <source>
        <dbReference type="ARBA" id="ARBA00008540"/>
    </source>
</evidence>
<dbReference type="InterPro" id="IPR004685">
    <property type="entry name" value="Brnchd-chn_aa_trnsp_Livcs"/>
</dbReference>
<keyword evidence="5 9" id="KW-0812">Transmembrane</keyword>
<feature type="transmembrane region" description="Helical" evidence="9">
    <location>
        <begin position="318"/>
        <end position="339"/>
    </location>
</feature>
<feature type="transmembrane region" description="Helical" evidence="9">
    <location>
        <begin position="204"/>
        <end position="224"/>
    </location>
</feature>
<feature type="transmembrane region" description="Helical" evidence="9">
    <location>
        <begin position="12"/>
        <end position="29"/>
    </location>
</feature>
<gene>
    <name evidence="10" type="ORF">WQ57_12365</name>
</gene>
<feature type="transmembrane region" description="Helical" evidence="9">
    <location>
        <begin position="155"/>
        <end position="173"/>
    </location>
</feature>
<dbReference type="GO" id="GO:0015190">
    <property type="term" value="F:L-leucine transmembrane transporter activity"/>
    <property type="evidence" value="ECO:0007669"/>
    <property type="project" value="TreeGrafter"/>
</dbReference>
<feature type="transmembrane region" description="Helical" evidence="9">
    <location>
        <begin position="121"/>
        <end position="143"/>
    </location>
</feature>
<comment type="subcellular location">
    <subcellularLocation>
        <location evidence="1 9">Cell membrane</location>
        <topology evidence="1 9">Multi-pass membrane protein</topology>
    </subcellularLocation>
</comment>
<feature type="transmembrane region" description="Helical" evidence="9">
    <location>
        <begin position="236"/>
        <end position="256"/>
    </location>
</feature>
<dbReference type="NCBIfam" id="TIGR00796">
    <property type="entry name" value="livcs"/>
    <property type="match status" value="1"/>
</dbReference>
<evidence type="ECO:0000313" key="11">
    <source>
        <dbReference type="Proteomes" id="UP000034166"/>
    </source>
</evidence>
<name>A0A0M2SVL5_9BACI</name>
<dbReference type="AlphaFoldDB" id="A0A0M2SVL5"/>
<dbReference type="PANTHER" id="PTHR30588">
    <property type="entry name" value="BRANCHED-CHAIN AMINO ACID TRANSPORT SYSTEM 2 CARRIER PROTEIN"/>
    <property type="match status" value="1"/>
</dbReference>
<feature type="transmembrane region" description="Helical" evidence="9">
    <location>
        <begin position="276"/>
        <end position="306"/>
    </location>
</feature>
<evidence type="ECO:0000256" key="8">
    <source>
        <dbReference type="ARBA" id="ARBA00023136"/>
    </source>
</evidence>
<keyword evidence="6 9" id="KW-0029">Amino-acid transport</keyword>
<dbReference type="Proteomes" id="UP000034166">
    <property type="component" value="Unassembled WGS sequence"/>
</dbReference>
<comment type="caution">
    <text evidence="10">The sequence shown here is derived from an EMBL/GenBank/DDBJ whole genome shotgun (WGS) entry which is preliminary data.</text>
</comment>
<keyword evidence="4" id="KW-1003">Cell membrane</keyword>
<dbReference type="OrthoDB" id="9783920at2"/>
<feature type="transmembrane region" description="Helical" evidence="9">
    <location>
        <begin position="375"/>
        <end position="393"/>
    </location>
</feature>
<evidence type="ECO:0000313" key="10">
    <source>
        <dbReference type="EMBL" id="KKK37746.1"/>
    </source>
</evidence>
<evidence type="ECO:0000256" key="6">
    <source>
        <dbReference type="ARBA" id="ARBA00022970"/>
    </source>
</evidence>